<evidence type="ECO:0000259" key="1">
    <source>
        <dbReference type="Pfam" id="PF21294"/>
    </source>
</evidence>
<dbReference type="AlphaFoldDB" id="A0A5C3LN86"/>
<dbReference type="OrthoDB" id="3337916at2759"/>
<organism evidence="2 3">
    <name type="scientific">Crucibulum laeve</name>
    <dbReference type="NCBI Taxonomy" id="68775"/>
    <lineage>
        <taxon>Eukaryota</taxon>
        <taxon>Fungi</taxon>
        <taxon>Dikarya</taxon>
        <taxon>Basidiomycota</taxon>
        <taxon>Agaricomycotina</taxon>
        <taxon>Agaricomycetes</taxon>
        <taxon>Agaricomycetidae</taxon>
        <taxon>Agaricales</taxon>
        <taxon>Agaricineae</taxon>
        <taxon>Nidulariaceae</taxon>
        <taxon>Crucibulum</taxon>
    </lineage>
</organism>
<evidence type="ECO:0000313" key="3">
    <source>
        <dbReference type="Proteomes" id="UP000308652"/>
    </source>
</evidence>
<keyword evidence="3" id="KW-1185">Reference proteome</keyword>
<dbReference type="Pfam" id="PF21294">
    <property type="entry name" value="Polysacc_lyase_14"/>
    <property type="match status" value="1"/>
</dbReference>
<dbReference type="PANTHER" id="PTHR40124">
    <property type="match status" value="1"/>
</dbReference>
<dbReference type="STRING" id="68775.A0A5C3LN86"/>
<dbReference type="Proteomes" id="UP000308652">
    <property type="component" value="Unassembled WGS sequence"/>
</dbReference>
<reference evidence="2 3" key="1">
    <citation type="journal article" date="2019" name="Nat. Ecol. Evol.">
        <title>Megaphylogeny resolves global patterns of mushroom evolution.</title>
        <authorList>
            <person name="Varga T."/>
            <person name="Krizsan K."/>
            <person name="Foldi C."/>
            <person name="Dima B."/>
            <person name="Sanchez-Garcia M."/>
            <person name="Sanchez-Ramirez S."/>
            <person name="Szollosi G.J."/>
            <person name="Szarkandi J.G."/>
            <person name="Papp V."/>
            <person name="Albert L."/>
            <person name="Andreopoulos W."/>
            <person name="Angelini C."/>
            <person name="Antonin V."/>
            <person name="Barry K.W."/>
            <person name="Bougher N.L."/>
            <person name="Buchanan P."/>
            <person name="Buyck B."/>
            <person name="Bense V."/>
            <person name="Catcheside P."/>
            <person name="Chovatia M."/>
            <person name="Cooper J."/>
            <person name="Damon W."/>
            <person name="Desjardin D."/>
            <person name="Finy P."/>
            <person name="Geml J."/>
            <person name="Haridas S."/>
            <person name="Hughes K."/>
            <person name="Justo A."/>
            <person name="Karasinski D."/>
            <person name="Kautmanova I."/>
            <person name="Kiss B."/>
            <person name="Kocsube S."/>
            <person name="Kotiranta H."/>
            <person name="LaButti K.M."/>
            <person name="Lechner B.E."/>
            <person name="Liimatainen K."/>
            <person name="Lipzen A."/>
            <person name="Lukacs Z."/>
            <person name="Mihaltcheva S."/>
            <person name="Morgado L.N."/>
            <person name="Niskanen T."/>
            <person name="Noordeloos M.E."/>
            <person name="Ohm R.A."/>
            <person name="Ortiz-Santana B."/>
            <person name="Ovrebo C."/>
            <person name="Racz N."/>
            <person name="Riley R."/>
            <person name="Savchenko A."/>
            <person name="Shiryaev A."/>
            <person name="Soop K."/>
            <person name="Spirin V."/>
            <person name="Szebenyi C."/>
            <person name="Tomsovsky M."/>
            <person name="Tulloss R.E."/>
            <person name="Uehling J."/>
            <person name="Grigoriev I.V."/>
            <person name="Vagvolgyi C."/>
            <person name="Papp T."/>
            <person name="Martin F.M."/>
            <person name="Miettinen O."/>
            <person name="Hibbett D.S."/>
            <person name="Nagy L.G."/>
        </authorList>
    </citation>
    <scope>NUCLEOTIDE SEQUENCE [LARGE SCALE GENOMIC DNA]</scope>
    <source>
        <strain evidence="2 3">CBS 166.37</strain>
    </source>
</reference>
<dbReference type="InterPro" id="IPR048958">
    <property type="entry name" value="Polysacc_lyase_14"/>
</dbReference>
<gene>
    <name evidence="2" type="ORF">BDQ12DRAFT_707183</name>
</gene>
<name>A0A5C3LN86_9AGAR</name>
<protein>
    <recommendedName>
        <fullName evidence="1">Polysaccharide lyase 14 domain-containing protein</fullName>
    </recommendedName>
</protein>
<proteinExistence type="predicted"/>
<sequence length="295" mass="32146">MALPSLVPVSTFKLGFTTCASLSHSKIECVDLNDKKLGVHKVASSTSHKIVKGPVLKSPCPPLEFPAPTNVWEAVYPKGSYKPSGPIPGGFSFYVGGPTAFSEGLKTATEVVMSYRMMLQEGWQWVKGGKLPGVFGGIGDLAYGCSGGRQESRCQCFDLRPMWRGGGDGELYTYLPLSESNKNRLLAVPPRTIENSDYGFSVGRGSFCWDIAAGRWVSVAFRVKLNDIGFQNGEVQLWIDGVSAMNIDGLELRYSKDSTLKGFHFQTFFGGSTAEWASPKEQKAWFADLTGVIIK</sequence>
<evidence type="ECO:0000313" key="2">
    <source>
        <dbReference type="EMBL" id="TFK33788.1"/>
    </source>
</evidence>
<feature type="domain" description="Polysaccharide lyase 14" evidence="1">
    <location>
        <begin position="70"/>
        <end position="289"/>
    </location>
</feature>
<dbReference type="EMBL" id="ML213641">
    <property type="protein sequence ID" value="TFK33788.1"/>
    <property type="molecule type" value="Genomic_DNA"/>
</dbReference>
<dbReference type="PANTHER" id="PTHR40124:SF1">
    <property type="entry name" value="DISAGGREGATASE RELATED REPEAT PROTEIN"/>
    <property type="match status" value="1"/>
</dbReference>
<dbReference type="Gene3D" id="2.60.120.200">
    <property type="match status" value="1"/>
</dbReference>
<accession>A0A5C3LN86</accession>